<comment type="subcellular location">
    <subcellularLocation>
        <location evidence="12">Cell membrane</location>
        <topology evidence="12">Multi-pass membrane protein</topology>
    </subcellularLocation>
    <subcellularLocation>
        <location evidence="1">Membrane</location>
        <topology evidence="1">Multi-pass membrane protein</topology>
    </subcellularLocation>
</comment>
<comment type="cofactor">
    <cofactor evidence="12 14">
        <name>Mg(2+)</name>
        <dbReference type="ChEBI" id="CHEBI:18420"/>
    </cofactor>
</comment>
<evidence type="ECO:0000256" key="2">
    <source>
        <dbReference type="ARBA" id="ARBA00005583"/>
    </source>
</evidence>
<sequence>MLLALAQWLAQDIRFFNVFNYITLRTVLAAMTALLISFAAGPAVIRWLAAKKIGQAVRTDGPQTHLVKSGTPTMGGVLILIAIGITTLLWGDLSNKYVWTVLVVTLGFGIIGWYDDWKKVVYRDPNGLASRWKFFWQSVLGAGAALFLAFSATSTAQTELIVPFFKSVAYPLGIVGFITLTYFVIVGTSNAVNLTDGLDGLAIMPTVMIASAFAIFAYVAGNAVYAKYLLVPYVPGAGELCILLGAIAGAGLGFLWFNAYPAEVFMGDVGALSLGAALGTVAVIVRQEIVLLIMGGVFVVETLSVMLQVSWFKYTKKKYGEGRRILRMAPLHHHFEQTGWKETQVVVRFWIITIMLVLIGLASLKLR</sequence>
<evidence type="ECO:0000256" key="10">
    <source>
        <dbReference type="ARBA" id="ARBA00023306"/>
    </source>
</evidence>
<accession>A0A1R1ID73</accession>
<feature type="transmembrane region" description="Helical" evidence="12">
    <location>
        <begin position="134"/>
        <end position="156"/>
    </location>
</feature>
<feature type="transmembrane region" description="Helical" evidence="12">
    <location>
        <begin position="168"/>
        <end position="188"/>
    </location>
</feature>
<dbReference type="GO" id="GO:0051301">
    <property type="term" value="P:cell division"/>
    <property type="evidence" value="ECO:0007669"/>
    <property type="project" value="UniProtKB-KW"/>
</dbReference>
<organism evidence="15 16">
    <name type="scientific">Azonexus hydrophilus</name>
    <dbReference type="NCBI Taxonomy" id="418702"/>
    <lineage>
        <taxon>Bacteria</taxon>
        <taxon>Pseudomonadati</taxon>
        <taxon>Pseudomonadota</taxon>
        <taxon>Betaproteobacteria</taxon>
        <taxon>Rhodocyclales</taxon>
        <taxon>Azonexaceae</taxon>
        <taxon>Azonexus</taxon>
    </lineage>
</organism>
<feature type="transmembrane region" description="Helical" evidence="12">
    <location>
        <begin position="264"/>
        <end position="285"/>
    </location>
</feature>
<dbReference type="GO" id="GO:0008963">
    <property type="term" value="F:phospho-N-acetylmuramoyl-pentapeptide-transferase activity"/>
    <property type="evidence" value="ECO:0007669"/>
    <property type="project" value="UniProtKB-UniRule"/>
</dbReference>
<dbReference type="UniPathway" id="UPA00219"/>
<keyword evidence="16" id="KW-1185">Reference proteome</keyword>
<dbReference type="GO" id="GO:0008360">
    <property type="term" value="P:regulation of cell shape"/>
    <property type="evidence" value="ECO:0007669"/>
    <property type="project" value="UniProtKB-KW"/>
</dbReference>
<keyword evidence="12 14" id="KW-0479">Metal-binding</keyword>
<dbReference type="PROSITE" id="PS01348">
    <property type="entry name" value="MRAY_2"/>
    <property type="match status" value="1"/>
</dbReference>
<dbReference type="STRING" id="418702.BJN45_03280"/>
<reference evidence="15 16" key="1">
    <citation type="submission" date="2016-10" db="EMBL/GenBank/DDBJ databases">
        <title>Alkaliphiles isolated from bioreactors.</title>
        <authorList>
            <person name="Salah Z."/>
            <person name="Rout S.P."/>
            <person name="Humphreys P.N."/>
        </authorList>
    </citation>
    <scope>NUCLEOTIDE SEQUENCE [LARGE SCALE GENOMIC DNA]</scope>
    <source>
        <strain evidence="15 16">ZS02</strain>
    </source>
</reference>
<keyword evidence="12 14" id="KW-0460">Magnesium</keyword>
<dbReference type="Pfam" id="PF10555">
    <property type="entry name" value="MraY_sig1"/>
    <property type="match status" value="1"/>
</dbReference>
<dbReference type="AlphaFoldDB" id="A0A1R1ID73"/>
<feature type="transmembrane region" description="Helical" evidence="12">
    <location>
        <begin position="200"/>
        <end position="221"/>
    </location>
</feature>
<feature type="transmembrane region" description="Helical" evidence="12">
    <location>
        <begin position="291"/>
        <end position="314"/>
    </location>
</feature>
<evidence type="ECO:0000256" key="12">
    <source>
        <dbReference type="HAMAP-Rule" id="MF_00038"/>
    </source>
</evidence>
<feature type="transmembrane region" description="Helical" evidence="12">
    <location>
        <begin position="345"/>
        <end position="364"/>
    </location>
</feature>
<dbReference type="GO" id="GO:0009252">
    <property type="term" value="P:peptidoglycan biosynthetic process"/>
    <property type="evidence" value="ECO:0007669"/>
    <property type="project" value="UniProtKB-UniRule"/>
</dbReference>
<dbReference type="InterPro" id="IPR018480">
    <property type="entry name" value="PNAcMuramoyl-5peptid_Trfase_CS"/>
</dbReference>
<dbReference type="EC" id="2.7.8.13" evidence="12 13"/>
<feature type="transmembrane region" description="Helical" evidence="12">
    <location>
        <begin position="233"/>
        <end position="257"/>
    </location>
</feature>
<evidence type="ECO:0000256" key="8">
    <source>
        <dbReference type="ARBA" id="ARBA00022989"/>
    </source>
</evidence>
<feature type="binding site" evidence="14">
    <location>
        <position position="268"/>
    </location>
    <ligand>
        <name>Mg(2+)</name>
        <dbReference type="ChEBI" id="CHEBI:18420"/>
    </ligand>
</feature>
<dbReference type="NCBIfam" id="TIGR00445">
    <property type="entry name" value="mraY"/>
    <property type="match status" value="1"/>
</dbReference>
<keyword evidence="9 12" id="KW-0472">Membrane</keyword>
<evidence type="ECO:0000256" key="3">
    <source>
        <dbReference type="ARBA" id="ARBA00022618"/>
    </source>
</evidence>
<evidence type="ECO:0000256" key="11">
    <source>
        <dbReference type="ARBA" id="ARBA00023316"/>
    </source>
</evidence>
<evidence type="ECO:0000256" key="1">
    <source>
        <dbReference type="ARBA" id="ARBA00004141"/>
    </source>
</evidence>
<comment type="similarity">
    <text evidence="2 12">Belongs to the glycosyltransferase 4 family. MraY subfamily.</text>
</comment>
<dbReference type="PANTHER" id="PTHR22926">
    <property type="entry name" value="PHOSPHO-N-ACETYLMURAMOYL-PENTAPEPTIDE-TRANSFERASE"/>
    <property type="match status" value="1"/>
</dbReference>
<comment type="pathway">
    <text evidence="12">Cell wall biogenesis; peptidoglycan biosynthesis.</text>
</comment>
<dbReference type="PROSITE" id="PS01347">
    <property type="entry name" value="MRAY_1"/>
    <property type="match status" value="1"/>
</dbReference>
<dbReference type="InterPro" id="IPR003524">
    <property type="entry name" value="PNAcMuramoyl-5peptid_Trfase"/>
</dbReference>
<keyword evidence="10 12" id="KW-0131">Cell cycle</keyword>
<keyword evidence="11 12" id="KW-0961">Cell wall biogenesis/degradation</keyword>
<keyword evidence="5 12" id="KW-0812">Transmembrane</keyword>
<dbReference type="Pfam" id="PF00953">
    <property type="entry name" value="Glycos_transf_4"/>
    <property type="match status" value="1"/>
</dbReference>
<dbReference type="HAMAP" id="MF_00038">
    <property type="entry name" value="MraY"/>
    <property type="match status" value="1"/>
</dbReference>
<feature type="binding site" evidence="14">
    <location>
        <position position="193"/>
    </location>
    <ligand>
        <name>Mg(2+)</name>
        <dbReference type="ChEBI" id="CHEBI:18420"/>
    </ligand>
</feature>
<keyword evidence="7 12" id="KW-0573">Peptidoglycan synthesis</keyword>
<evidence type="ECO:0000256" key="6">
    <source>
        <dbReference type="ARBA" id="ARBA00022960"/>
    </source>
</evidence>
<feature type="transmembrane region" description="Helical" evidence="12">
    <location>
        <begin position="97"/>
        <end position="114"/>
    </location>
</feature>
<evidence type="ECO:0000256" key="14">
    <source>
        <dbReference type="PIRSR" id="PIRSR600715-1"/>
    </source>
</evidence>
<comment type="function">
    <text evidence="12">Catalyzes the initial step of the lipid cycle reactions in the biosynthesis of the cell wall peptidoglycan: transfers peptidoglycan precursor phospho-MurNAc-pentapeptide from UDP-MurNAc-pentapeptide onto the lipid carrier undecaprenyl phosphate, yielding undecaprenyl-pyrophosphoryl-MurNAc-pentapeptide, known as lipid I.</text>
</comment>
<keyword evidence="12" id="KW-1003">Cell membrane</keyword>
<dbReference type="GO" id="GO:0071555">
    <property type="term" value="P:cell wall organization"/>
    <property type="evidence" value="ECO:0007669"/>
    <property type="project" value="UniProtKB-KW"/>
</dbReference>
<feature type="transmembrane region" description="Helical" evidence="12">
    <location>
        <begin position="70"/>
        <end position="91"/>
    </location>
</feature>
<proteinExistence type="inferred from homology"/>
<dbReference type="EMBL" id="MTHD01000001">
    <property type="protein sequence ID" value="OMG56647.1"/>
    <property type="molecule type" value="Genomic_DNA"/>
</dbReference>
<evidence type="ECO:0000256" key="13">
    <source>
        <dbReference type="NCBIfam" id="TIGR00445"/>
    </source>
</evidence>
<keyword evidence="3 12" id="KW-0132">Cell division</keyword>
<gene>
    <name evidence="12" type="primary">mraY</name>
    <name evidence="15" type="ORF">BJN45_03280</name>
</gene>
<evidence type="ECO:0000256" key="5">
    <source>
        <dbReference type="ARBA" id="ARBA00022692"/>
    </source>
</evidence>
<dbReference type="RefSeq" id="WP_076091995.1">
    <property type="nucleotide sequence ID" value="NZ_MTHD01000001.1"/>
</dbReference>
<keyword evidence="4 12" id="KW-0808">Transferase</keyword>
<comment type="catalytic activity">
    <reaction evidence="12">
        <text>UDP-N-acetyl-alpha-D-muramoyl-L-alanyl-gamma-D-glutamyl-meso-2,6-diaminopimeloyl-D-alanyl-D-alanine + di-trans,octa-cis-undecaprenyl phosphate = di-trans,octa-cis-undecaprenyl diphospho-N-acetyl-alpha-D-muramoyl-L-alanyl-D-glutamyl-meso-2,6-diaminopimeloyl-D-alanyl-D-alanine + UMP</text>
        <dbReference type="Rhea" id="RHEA:28386"/>
        <dbReference type="ChEBI" id="CHEBI:57865"/>
        <dbReference type="ChEBI" id="CHEBI:60392"/>
        <dbReference type="ChEBI" id="CHEBI:61386"/>
        <dbReference type="ChEBI" id="CHEBI:61387"/>
        <dbReference type="EC" id="2.7.8.13"/>
    </reaction>
</comment>
<dbReference type="GO" id="GO:0005886">
    <property type="term" value="C:plasma membrane"/>
    <property type="evidence" value="ECO:0007669"/>
    <property type="project" value="UniProtKB-SubCell"/>
</dbReference>
<evidence type="ECO:0000256" key="4">
    <source>
        <dbReference type="ARBA" id="ARBA00022679"/>
    </source>
</evidence>
<name>A0A1R1ID73_9RHOO</name>
<dbReference type="PANTHER" id="PTHR22926:SF5">
    <property type="entry name" value="PHOSPHO-N-ACETYLMURAMOYL-PENTAPEPTIDE-TRANSFERASE HOMOLOG"/>
    <property type="match status" value="1"/>
</dbReference>
<evidence type="ECO:0000256" key="7">
    <source>
        <dbReference type="ARBA" id="ARBA00022984"/>
    </source>
</evidence>
<feature type="transmembrane region" description="Helical" evidence="12">
    <location>
        <begin position="27"/>
        <end position="49"/>
    </location>
</feature>
<keyword evidence="8 12" id="KW-1133">Transmembrane helix</keyword>
<dbReference type="InterPro" id="IPR000715">
    <property type="entry name" value="Glycosyl_transferase_4"/>
</dbReference>
<dbReference type="OrthoDB" id="9805475at2"/>
<evidence type="ECO:0000313" key="15">
    <source>
        <dbReference type="EMBL" id="OMG56647.1"/>
    </source>
</evidence>
<evidence type="ECO:0000256" key="9">
    <source>
        <dbReference type="ARBA" id="ARBA00023136"/>
    </source>
</evidence>
<dbReference type="GO" id="GO:0051992">
    <property type="term" value="F:UDP-N-acetylmuramoyl-L-alanyl-D-glutamyl-meso-2,6-diaminopimelyl-D-alanyl-D-alanine:undecaprenyl-phosphate transferase activity"/>
    <property type="evidence" value="ECO:0007669"/>
    <property type="project" value="RHEA"/>
</dbReference>
<comment type="caution">
    <text evidence="15">The sequence shown here is derived from an EMBL/GenBank/DDBJ whole genome shotgun (WGS) entry which is preliminary data.</text>
</comment>
<evidence type="ECO:0000313" key="16">
    <source>
        <dbReference type="Proteomes" id="UP000187526"/>
    </source>
</evidence>
<dbReference type="CDD" id="cd06852">
    <property type="entry name" value="GT_MraY"/>
    <property type="match status" value="1"/>
</dbReference>
<dbReference type="GO" id="GO:0046872">
    <property type="term" value="F:metal ion binding"/>
    <property type="evidence" value="ECO:0007669"/>
    <property type="project" value="UniProtKB-KW"/>
</dbReference>
<keyword evidence="6 12" id="KW-0133">Cell shape</keyword>
<protein>
    <recommendedName>
        <fullName evidence="12 13">Phospho-N-acetylmuramoyl-pentapeptide-transferase</fullName>
        <ecNumber evidence="12 13">2.7.8.13</ecNumber>
    </recommendedName>
    <alternativeName>
        <fullName evidence="12">UDP-MurNAc-pentapeptide phosphotransferase</fullName>
    </alternativeName>
</protein>
<dbReference type="Proteomes" id="UP000187526">
    <property type="component" value="Unassembled WGS sequence"/>
</dbReference>